<dbReference type="PROSITE" id="PS51257">
    <property type="entry name" value="PROKAR_LIPOPROTEIN"/>
    <property type="match status" value="1"/>
</dbReference>
<dbReference type="RefSeq" id="WP_387414831.1">
    <property type="nucleotide sequence ID" value="NZ_JBIASD010000018.1"/>
</dbReference>
<comment type="caution">
    <text evidence="6">The sequence shown here is derived from an EMBL/GenBank/DDBJ whole genome shotgun (WGS) entry which is preliminary data.</text>
</comment>
<evidence type="ECO:0000256" key="4">
    <source>
        <dbReference type="SAM" id="SignalP"/>
    </source>
</evidence>
<sequence length="351" mass="36723">MTRFRYGTAVIIATAFLIAGCGAEGGSSSGVARDEAASAPRSARPATQASSEAYAGSAGGADSTDSSPKTTIVPDARAVIYTAELAVRVKDVPAATDQAKQIVTAADGYVSEERSNSYSGRAEAVVTFKIPPARYPDVLARLGRDLGKRESLHQGAQDVTEEVADVASRVKSAESTLDQFRTLLRKANKIGEILEIEREISNREAELESLQARQKALAAQTGMATVTLSLAGPAAPKPKPKPKESGFLAGLHAGWNALVGSVEVGLVVLGVLLPWLVLGAVIGLPLIAITRRRAARRTAEARPLRVPPPGEWQRAEAGARPQAESARQESESGAPRGPEPAPGQESEPDAP</sequence>
<evidence type="ECO:0000313" key="6">
    <source>
        <dbReference type="EMBL" id="MFF3669007.1"/>
    </source>
</evidence>
<dbReference type="InterPro" id="IPR025645">
    <property type="entry name" value="DUF4349"/>
</dbReference>
<feature type="chain" id="PRO_5046048348" evidence="4">
    <location>
        <begin position="24"/>
        <end position="351"/>
    </location>
</feature>
<evidence type="ECO:0000259" key="5">
    <source>
        <dbReference type="Pfam" id="PF14257"/>
    </source>
</evidence>
<keyword evidence="4" id="KW-0732">Signal</keyword>
<proteinExistence type="predicted"/>
<feature type="compositionally biased region" description="Low complexity" evidence="2">
    <location>
        <begin position="37"/>
        <end position="67"/>
    </location>
</feature>
<feature type="coiled-coil region" evidence="1">
    <location>
        <begin position="193"/>
        <end position="220"/>
    </location>
</feature>
<gene>
    <name evidence="6" type="ORF">ACFYXI_25810</name>
</gene>
<keyword evidence="3" id="KW-0812">Transmembrane</keyword>
<keyword evidence="3" id="KW-1133">Transmembrane helix</keyword>
<reference evidence="6 7" key="1">
    <citation type="submission" date="2024-10" db="EMBL/GenBank/DDBJ databases">
        <title>The Natural Products Discovery Center: Release of the First 8490 Sequenced Strains for Exploring Actinobacteria Biosynthetic Diversity.</title>
        <authorList>
            <person name="Kalkreuter E."/>
            <person name="Kautsar S.A."/>
            <person name="Yang D."/>
            <person name="Bader C.D."/>
            <person name="Teijaro C.N."/>
            <person name="Fluegel L."/>
            <person name="Davis C.M."/>
            <person name="Simpson J.R."/>
            <person name="Lauterbach L."/>
            <person name="Steele A.D."/>
            <person name="Gui C."/>
            <person name="Meng S."/>
            <person name="Li G."/>
            <person name="Viehrig K."/>
            <person name="Ye F."/>
            <person name="Su P."/>
            <person name="Kiefer A.F."/>
            <person name="Nichols A."/>
            <person name="Cepeda A.J."/>
            <person name="Yan W."/>
            <person name="Fan B."/>
            <person name="Jiang Y."/>
            <person name="Adhikari A."/>
            <person name="Zheng C.-J."/>
            <person name="Schuster L."/>
            <person name="Cowan T.M."/>
            <person name="Smanski M.J."/>
            <person name="Chevrette M.G."/>
            <person name="De Carvalho L.P.S."/>
            <person name="Shen B."/>
        </authorList>
    </citation>
    <scope>NUCLEOTIDE SEQUENCE [LARGE SCALE GENOMIC DNA]</scope>
    <source>
        <strain evidence="6 7">NPDC002173</strain>
    </source>
</reference>
<name>A0ABW6SVI3_9ACTN</name>
<protein>
    <submittedName>
        <fullName evidence="6">DUF4349 domain-containing protein</fullName>
    </submittedName>
</protein>
<keyword evidence="7" id="KW-1185">Reference proteome</keyword>
<dbReference type="Pfam" id="PF14257">
    <property type="entry name" value="DUF4349"/>
    <property type="match status" value="1"/>
</dbReference>
<accession>A0ABW6SVI3</accession>
<dbReference type="EMBL" id="JBIASD010000018">
    <property type="protein sequence ID" value="MFF3669007.1"/>
    <property type="molecule type" value="Genomic_DNA"/>
</dbReference>
<feature type="signal peptide" evidence="4">
    <location>
        <begin position="1"/>
        <end position="23"/>
    </location>
</feature>
<feature type="transmembrane region" description="Helical" evidence="3">
    <location>
        <begin position="266"/>
        <end position="289"/>
    </location>
</feature>
<organism evidence="6 7">
    <name type="scientific">Microtetraspora malaysiensis</name>
    <dbReference type="NCBI Taxonomy" id="161358"/>
    <lineage>
        <taxon>Bacteria</taxon>
        <taxon>Bacillati</taxon>
        <taxon>Actinomycetota</taxon>
        <taxon>Actinomycetes</taxon>
        <taxon>Streptosporangiales</taxon>
        <taxon>Streptosporangiaceae</taxon>
        <taxon>Microtetraspora</taxon>
    </lineage>
</organism>
<evidence type="ECO:0000313" key="7">
    <source>
        <dbReference type="Proteomes" id="UP001602013"/>
    </source>
</evidence>
<evidence type="ECO:0000256" key="1">
    <source>
        <dbReference type="SAM" id="Coils"/>
    </source>
</evidence>
<keyword evidence="1" id="KW-0175">Coiled coil</keyword>
<dbReference type="Proteomes" id="UP001602013">
    <property type="component" value="Unassembled WGS sequence"/>
</dbReference>
<feature type="domain" description="DUF4349" evidence="5">
    <location>
        <begin position="77"/>
        <end position="284"/>
    </location>
</feature>
<feature type="region of interest" description="Disordered" evidence="2">
    <location>
        <begin position="29"/>
        <end position="70"/>
    </location>
</feature>
<evidence type="ECO:0000256" key="3">
    <source>
        <dbReference type="SAM" id="Phobius"/>
    </source>
</evidence>
<feature type="region of interest" description="Disordered" evidence="2">
    <location>
        <begin position="297"/>
        <end position="351"/>
    </location>
</feature>
<evidence type="ECO:0000256" key="2">
    <source>
        <dbReference type="SAM" id="MobiDB-lite"/>
    </source>
</evidence>
<keyword evidence="3" id="KW-0472">Membrane</keyword>